<dbReference type="InterPro" id="IPR043782">
    <property type="entry name" value="DUF5724"/>
</dbReference>
<evidence type="ECO:0000259" key="1">
    <source>
        <dbReference type="Pfam" id="PF13569"/>
    </source>
</evidence>
<organism evidence="4 5">
    <name type="scientific">Chryseobacterium artocarpi</name>
    <dbReference type="NCBI Taxonomy" id="1414727"/>
    <lineage>
        <taxon>Bacteria</taxon>
        <taxon>Pseudomonadati</taxon>
        <taxon>Bacteroidota</taxon>
        <taxon>Flavobacteriia</taxon>
        <taxon>Flavobacteriales</taxon>
        <taxon>Weeksellaceae</taxon>
        <taxon>Chryseobacterium group</taxon>
        <taxon>Chryseobacterium</taxon>
    </lineage>
</organism>
<keyword evidence="5" id="KW-1185">Reference proteome</keyword>
<comment type="caution">
    <text evidence="4">The sequence shown here is derived from an EMBL/GenBank/DDBJ whole genome shotgun (WGS) entry which is preliminary data.</text>
</comment>
<dbReference type="InterPro" id="IPR025406">
    <property type="entry name" value="DUF4132"/>
</dbReference>
<dbReference type="Pfam" id="PF18991">
    <property type="entry name" value="DUF5724"/>
    <property type="match status" value="1"/>
</dbReference>
<evidence type="ECO:0008006" key="6">
    <source>
        <dbReference type="Google" id="ProtNLM"/>
    </source>
</evidence>
<gene>
    <name evidence="4" type="ORF">BBI01_13335</name>
</gene>
<sequence length="1681" mass="195280">MEITKKLESKKLVKNFYEKQRKDLLEHSEQGVPSSLYPDRPILTKEVAELGKLLKGKPNYFERVYLGSKEAEKFKEYIKPDIWEDQEYYNLLVYLFGENAELVKYAWDKMPYKMYQSNYSRRSFRAPHREDYILLNQVNFIRELMIFPCVYSYNGDQSFNLSLEEQIIYDNEFVHNSSRFYVWTAAIDTGNKAIYQLIEDIIFNKHSEGKVSLNIIKALLNSDKKECWELVEKLLLAAQRQEGLRQTILEALDETSVGALEYMINVIIDQKLTRFSSVVRAIDTWTGLGWEAEKESVVKNILSLANHYFQNPEEISVAVKSKNNNEVYMALWVQGIWDVEKTVPYLHELFDKGDVEKKCLAVKFAIETADPYIQMPLYYKAVLDGNIQVLAFSGYPMSNLLNTNTDSKFFINNPDYPDFFEKINELTLKTDVKEKKFEGKVFSWLNATFKKSDLYASMFYLVGDDSHKLDIVLSYFDQFDLSLRELLARNILREFYCYSLSYAVGKKKLKVTAFQREFAFKILKDRGEALVASGINILLQDPLNKEEIMVFFDLFKRKGGVLRKKLVELVIEQEDNVITQLVEELMSKGDLEQRAASLDIMLQLQKGKRVSAQISNWTKQYAERSKITEREQGLLEQINPSGDNTVLSEDNGYGFYDPNVVSKFALPKVESDSVYAQAIKKDKYGFTKPMAGVKAEIKKLHDLFLQHKNHEYDAEEWDGSVTTLLMGNTFRQIKRNTEGFTPKQLAENYPLHEVWEQWFLDSGLQPRDLYLLTLAENCDRKVFREFMENYVFYYKDFLVNPLKGGYAWTNPILMILQSLKDQFVFEEHIDFALDATSTIFANLPESIINYKGKDSNDYYYQDQGNGWQKLDFFMPFLWTVPGTGLTNEQHIKQWNIYRWMQYNGLKENIRKSVPNFYFFCKAYELKLITKEELYEGILTADSAIRELTTVKTNYYNKEKYLEEFPFLKPMIAEIQEKFLDIELIRGDASTAVSHFVQDFQTIYGAKRFAQILKGLGKSGLYANYIYGYSRESMTKQKLFSKLISECYPLESDTQKVFDGIVKKEKISELRLIQAAVYAPQWQSLISNYLGWKGLDSAIWWMHAHTKTGAYEEQNAKLESEVAKYSSVDIQEFKDGAVDKDWFTKAYKELGKARWEMLYESAKYISDGNGHRRARLYSDTLSGSLKIKEVTAKVKDKRDQDYLRVYGLVPLSKANPEKDVLNRYEYIQQFKKESKEFGSMKQASEALAIRVALENLARNAGYPDPIRLTWAMETKQIQSLLSKDTQVTIDGVTVGLIIDDNGKAELVVFRDDKQLKSIPPKIKKDKAIVELTNNRKIMREQWTRSRKGLEEAMIRGDEFFLKEIKTLFEHPVIVKHLEKLVFISNDHKIGFYHDGALINAHGEIQELNEENTLRIAHCVDLHQHSVWSDYQHYCFKEKLIQPFKQIFRELYVPTADELKEKSISRRYAGHQIQPKQTLALLKTRGWKVDYEEGLQKVYHKEGFQVKLYAMADWFSPADIESPTLETIEFHSLKDYKNIPFEDINSRLFSEVMRDVDLVVSVAHVGGVDPEASQSSIEMRSVLMKETARLFKLGNIRIEGSHVLIKGQLAEYSVHLGSAVVHQTPGIYLSILPVHSQHRGRLFLPFADDDPKSAEVISKVLLLAKENEIQDPTILSQIKREYV</sequence>
<dbReference type="SUPFAM" id="SSF48431">
    <property type="entry name" value="Lipovitellin-phosvitin complex, superhelical domain"/>
    <property type="match status" value="1"/>
</dbReference>
<reference evidence="4 5" key="1">
    <citation type="submission" date="2016-07" db="EMBL/GenBank/DDBJ databases">
        <authorList>
            <person name="Jeong J.-J."/>
            <person name="Kim D.W."/>
            <person name="Sang M.K."/>
            <person name="Choi I.-G."/>
            <person name="Kim K.D."/>
        </authorList>
    </citation>
    <scope>NUCLEOTIDE SEQUENCE [LARGE SCALE GENOMIC DNA]</scope>
    <source>
        <strain evidence="4 5">UTM-3</strain>
    </source>
</reference>
<dbReference type="InterPro" id="IPR011030">
    <property type="entry name" value="Lipovitellin_superhlx_dom"/>
</dbReference>
<dbReference type="Pfam" id="PF24879">
    <property type="entry name" value="DUF7737"/>
    <property type="match status" value="1"/>
</dbReference>
<proteinExistence type="predicted"/>
<evidence type="ECO:0000259" key="2">
    <source>
        <dbReference type="Pfam" id="PF18991"/>
    </source>
</evidence>
<dbReference type="OrthoDB" id="9763697at2"/>
<feature type="domain" description="DUF5724" evidence="2">
    <location>
        <begin position="75"/>
        <end position="1271"/>
    </location>
</feature>
<evidence type="ECO:0000313" key="4">
    <source>
        <dbReference type="EMBL" id="OCA70905.1"/>
    </source>
</evidence>
<dbReference type="InterPro" id="IPR056639">
    <property type="entry name" value="DUF7737"/>
</dbReference>
<evidence type="ECO:0000259" key="3">
    <source>
        <dbReference type="Pfam" id="PF24879"/>
    </source>
</evidence>
<dbReference type="EMBL" id="MAYH01000034">
    <property type="protein sequence ID" value="OCA70905.1"/>
    <property type="molecule type" value="Genomic_DNA"/>
</dbReference>
<evidence type="ECO:0000313" key="5">
    <source>
        <dbReference type="Proteomes" id="UP000092651"/>
    </source>
</evidence>
<accession>A0A1B8ZH12</accession>
<dbReference type="Proteomes" id="UP000092651">
    <property type="component" value="Unassembled WGS sequence"/>
</dbReference>
<feature type="domain" description="DUF4132" evidence="1">
    <location>
        <begin position="1312"/>
        <end position="1485"/>
    </location>
</feature>
<protein>
    <recommendedName>
        <fullName evidence="6">DUF4132 domain-containing protein</fullName>
    </recommendedName>
</protein>
<feature type="domain" description="DUF7737" evidence="3">
    <location>
        <begin position="1575"/>
        <end position="1676"/>
    </location>
</feature>
<dbReference type="Pfam" id="PF13569">
    <property type="entry name" value="DUF4132"/>
    <property type="match status" value="1"/>
</dbReference>
<name>A0A1B8ZH12_9FLAO</name>
<dbReference type="RefSeq" id="WP_065395305.1">
    <property type="nucleotide sequence ID" value="NZ_MAYH01000034.1"/>
</dbReference>